<evidence type="ECO:0000256" key="1">
    <source>
        <dbReference type="SAM" id="MobiDB-lite"/>
    </source>
</evidence>
<protein>
    <submittedName>
        <fullName evidence="2">Uncharacterized protein</fullName>
    </submittedName>
</protein>
<proteinExistence type="predicted"/>
<reference evidence="2 3" key="1">
    <citation type="submission" date="2017-06" db="EMBL/GenBank/DDBJ databases">
        <title>Comparative genomic analysis of Ambrosia Fusariam Clade fungi.</title>
        <authorList>
            <person name="Stajich J.E."/>
            <person name="Carrillo J."/>
            <person name="Kijimoto T."/>
            <person name="Eskalen A."/>
            <person name="O'Donnell K."/>
            <person name="Kasson M."/>
        </authorList>
    </citation>
    <scope>NUCLEOTIDE SEQUENCE [LARGE SCALE GENOMIC DNA]</scope>
    <source>
        <strain evidence="2 3">NRRL62584</strain>
    </source>
</reference>
<accession>A0A428P126</accession>
<sequence>MAEYRCSYPISPQHSLLLPLLHDSLPLHSHPATDDKRRQATTRGTNQTKKRDATTERFIFSTVHIFAPIL</sequence>
<dbReference type="Proteomes" id="UP000288168">
    <property type="component" value="Unassembled WGS sequence"/>
</dbReference>
<evidence type="ECO:0000313" key="3">
    <source>
        <dbReference type="Proteomes" id="UP000288168"/>
    </source>
</evidence>
<keyword evidence="3" id="KW-1185">Reference proteome</keyword>
<feature type="region of interest" description="Disordered" evidence="1">
    <location>
        <begin position="28"/>
        <end position="53"/>
    </location>
</feature>
<comment type="caution">
    <text evidence="2">The sequence shown here is derived from an EMBL/GenBank/DDBJ whole genome shotgun (WGS) entry which is preliminary data.</text>
</comment>
<gene>
    <name evidence="2" type="ORF">CEP54_013725</name>
</gene>
<name>A0A428P126_9HYPO</name>
<evidence type="ECO:0000313" key="2">
    <source>
        <dbReference type="EMBL" id="RSL46716.1"/>
    </source>
</evidence>
<organism evidence="2 3">
    <name type="scientific">Fusarium duplospermum</name>
    <dbReference type="NCBI Taxonomy" id="1325734"/>
    <lineage>
        <taxon>Eukaryota</taxon>
        <taxon>Fungi</taxon>
        <taxon>Dikarya</taxon>
        <taxon>Ascomycota</taxon>
        <taxon>Pezizomycotina</taxon>
        <taxon>Sordariomycetes</taxon>
        <taxon>Hypocreomycetidae</taxon>
        <taxon>Hypocreales</taxon>
        <taxon>Nectriaceae</taxon>
        <taxon>Fusarium</taxon>
        <taxon>Fusarium solani species complex</taxon>
    </lineage>
</organism>
<dbReference type="EMBL" id="NKCI01000232">
    <property type="protein sequence ID" value="RSL46716.1"/>
    <property type="molecule type" value="Genomic_DNA"/>
</dbReference>
<dbReference type="AlphaFoldDB" id="A0A428P126"/>